<feature type="region of interest" description="Disordered" evidence="1">
    <location>
        <begin position="1"/>
        <end position="34"/>
    </location>
</feature>
<dbReference type="EMBL" id="JAULSV010000005">
    <property type="protein sequence ID" value="KAK0643997.1"/>
    <property type="molecule type" value="Genomic_DNA"/>
</dbReference>
<feature type="compositionally biased region" description="Polar residues" evidence="1">
    <location>
        <begin position="316"/>
        <end position="337"/>
    </location>
</feature>
<accession>A0AA39Y0Z4</accession>
<feature type="region of interest" description="Disordered" evidence="1">
    <location>
        <begin position="60"/>
        <end position="131"/>
    </location>
</feature>
<feature type="compositionally biased region" description="Polar residues" evidence="1">
    <location>
        <begin position="245"/>
        <end position="267"/>
    </location>
</feature>
<feature type="region of interest" description="Disordered" evidence="1">
    <location>
        <begin position="208"/>
        <end position="394"/>
    </location>
</feature>
<name>A0AA39Y0Z4_9PEZI</name>
<feature type="compositionally biased region" description="Pro residues" evidence="1">
    <location>
        <begin position="117"/>
        <end position="129"/>
    </location>
</feature>
<evidence type="ECO:0000256" key="1">
    <source>
        <dbReference type="SAM" id="MobiDB-lite"/>
    </source>
</evidence>
<evidence type="ECO:0000313" key="3">
    <source>
        <dbReference type="Proteomes" id="UP001174936"/>
    </source>
</evidence>
<proteinExistence type="predicted"/>
<protein>
    <submittedName>
        <fullName evidence="2">Uncharacterized protein</fullName>
    </submittedName>
</protein>
<reference evidence="2" key="1">
    <citation type="submission" date="2023-06" db="EMBL/GenBank/DDBJ databases">
        <title>Genome-scale phylogeny and comparative genomics of the fungal order Sordariales.</title>
        <authorList>
            <consortium name="Lawrence Berkeley National Laboratory"/>
            <person name="Hensen N."/>
            <person name="Bonometti L."/>
            <person name="Westerberg I."/>
            <person name="Brannstrom I.O."/>
            <person name="Guillou S."/>
            <person name="Cros-Aarteil S."/>
            <person name="Calhoun S."/>
            <person name="Haridas S."/>
            <person name="Kuo A."/>
            <person name="Mondo S."/>
            <person name="Pangilinan J."/>
            <person name="Riley R."/>
            <person name="Labutti K."/>
            <person name="Andreopoulos B."/>
            <person name="Lipzen A."/>
            <person name="Chen C."/>
            <person name="Yanf M."/>
            <person name="Daum C."/>
            <person name="Ng V."/>
            <person name="Clum A."/>
            <person name="Steindorff A."/>
            <person name="Ohm R."/>
            <person name="Martin F."/>
            <person name="Silar P."/>
            <person name="Natvig D."/>
            <person name="Lalanne C."/>
            <person name="Gautier V."/>
            <person name="Ament-Velasquez S.L."/>
            <person name="Kruys A."/>
            <person name="Hutchinson M.I."/>
            <person name="Powell A.J."/>
            <person name="Barry K."/>
            <person name="Miller A.N."/>
            <person name="Grigoriev I.V."/>
            <person name="Debuchy R."/>
            <person name="Gladieux P."/>
            <person name="Thoren M.H."/>
            <person name="Johannesson H."/>
        </authorList>
    </citation>
    <scope>NUCLEOTIDE SEQUENCE</scope>
    <source>
        <strain evidence="2">SMH2532-1</strain>
    </source>
</reference>
<dbReference type="Proteomes" id="UP001174936">
    <property type="component" value="Unassembled WGS sequence"/>
</dbReference>
<dbReference type="AlphaFoldDB" id="A0AA39Y0Z4"/>
<sequence length="427" mass="46211">MRFGRRSRSPGSPPRRPRKLQKPRPRSPPPEHHVDLNLLSAGAQLIRMGVGLVRLSRHRSATVGSSRYRTPTPHPVRDRRRIGDTSTGEDEGSDEGYGVPPVPSPSLPLQQDTAPRPETPPPPIPPKSPFRPRAELLIPHAWDIASFSGSEYSQDSPERSSFSEPRANYLSDRYRAKPHLQDHPEIRCVGAEEFSQSYESQRATIEYGEGMDGDGLHRNMIHPSDGTQYGLLPGATAPNPAHSGYSPSQHLQQSPHFQPPQTRNPDSTALPGLSSKRQNRPRTPSPGSIYPSEPPEPPRGRPRIRSCEVSPLRLPTKNTAHTPVRGQPSTSDYSTGYTPAGRAVTQPLTPSPVQTFTPQRPPVPGFMAGESPGGAGVQGSGSGSGASSVLPLMRPRGRSVRKMVEKLEGQGLGLGLDGDGYIGDGAR</sequence>
<feature type="compositionally biased region" description="Basic residues" evidence="1">
    <location>
        <begin position="15"/>
        <end position="25"/>
    </location>
</feature>
<keyword evidence="3" id="KW-1185">Reference proteome</keyword>
<gene>
    <name evidence="2" type="ORF">B0T16DRAFT_460085</name>
</gene>
<feature type="compositionally biased region" description="Gly residues" evidence="1">
    <location>
        <begin position="371"/>
        <end position="384"/>
    </location>
</feature>
<comment type="caution">
    <text evidence="2">The sequence shown here is derived from an EMBL/GenBank/DDBJ whole genome shotgun (WGS) entry which is preliminary data.</text>
</comment>
<evidence type="ECO:0000313" key="2">
    <source>
        <dbReference type="EMBL" id="KAK0643997.1"/>
    </source>
</evidence>
<feature type="compositionally biased region" description="Polar residues" evidence="1">
    <location>
        <begin position="346"/>
        <end position="358"/>
    </location>
</feature>
<organism evidence="2 3">
    <name type="scientific">Cercophora newfieldiana</name>
    <dbReference type="NCBI Taxonomy" id="92897"/>
    <lineage>
        <taxon>Eukaryota</taxon>
        <taxon>Fungi</taxon>
        <taxon>Dikarya</taxon>
        <taxon>Ascomycota</taxon>
        <taxon>Pezizomycotina</taxon>
        <taxon>Sordariomycetes</taxon>
        <taxon>Sordariomycetidae</taxon>
        <taxon>Sordariales</taxon>
        <taxon>Lasiosphaeriaceae</taxon>
        <taxon>Cercophora</taxon>
    </lineage>
</organism>